<dbReference type="Proteomes" id="UP001238088">
    <property type="component" value="Unassembled WGS sequence"/>
</dbReference>
<dbReference type="InterPro" id="IPR010981">
    <property type="entry name" value="SinR/SinI_dimer_dom"/>
</dbReference>
<comment type="caution">
    <text evidence="2">The sequence shown here is derived from an EMBL/GenBank/DDBJ whole genome shotgun (WGS) entry which is preliminary data.</text>
</comment>
<name>A0ABU0ALE3_9BACI</name>
<dbReference type="RefSeq" id="WP_370875050.1">
    <property type="nucleotide sequence ID" value="NZ_JAUSUB010000015.1"/>
</dbReference>
<sequence>MNDSLKAFENIDAEWLQLILDAKNLGIDKEEIKVFLQKEFRESKAL</sequence>
<organism evidence="2 3">
    <name type="scientific">Cytobacillus purgationiresistens</name>
    <dbReference type="NCBI Taxonomy" id="863449"/>
    <lineage>
        <taxon>Bacteria</taxon>
        <taxon>Bacillati</taxon>
        <taxon>Bacillota</taxon>
        <taxon>Bacilli</taxon>
        <taxon>Bacillales</taxon>
        <taxon>Bacillaceae</taxon>
        <taxon>Cytobacillus</taxon>
    </lineage>
</organism>
<proteinExistence type="predicted"/>
<accession>A0ABU0ALE3</accession>
<evidence type="ECO:0000313" key="3">
    <source>
        <dbReference type="Proteomes" id="UP001238088"/>
    </source>
</evidence>
<dbReference type="Pfam" id="PF08671">
    <property type="entry name" value="SinI"/>
    <property type="match status" value="1"/>
</dbReference>
<reference evidence="2 3" key="1">
    <citation type="submission" date="2023-07" db="EMBL/GenBank/DDBJ databases">
        <title>Genomic Encyclopedia of Type Strains, Phase IV (KMG-IV): sequencing the most valuable type-strain genomes for metagenomic binning, comparative biology and taxonomic classification.</title>
        <authorList>
            <person name="Goeker M."/>
        </authorList>
    </citation>
    <scope>NUCLEOTIDE SEQUENCE [LARGE SCALE GENOMIC DNA]</scope>
    <source>
        <strain evidence="2 3">DSM 23494</strain>
    </source>
</reference>
<dbReference type="InterPro" id="IPR036281">
    <property type="entry name" value="SinR/SinI_dimer_dom_sf"/>
</dbReference>
<dbReference type="SUPFAM" id="SSF47406">
    <property type="entry name" value="SinR repressor dimerisation domain-like"/>
    <property type="match status" value="1"/>
</dbReference>
<keyword evidence="2" id="KW-0238">DNA-binding</keyword>
<evidence type="ECO:0000259" key="1">
    <source>
        <dbReference type="PROSITE" id="PS51500"/>
    </source>
</evidence>
<keyword evidence="3" id="KW-1185">Reference proteome</keyword>
<protein>
    <submittedName>
        <fullName evidence="2">DNA-binding transcriptional MerR regulator</fullName>
    </submittedName>
</protein>
<gene>
    <name evidence="2" type="ORF">J2S17_003439</name>
</gene>
<dbReference type="EMBL" id="JAUSUB010000015">
    <property type="protein sequence ID" value="MDQ0271551.1"/>
    <property type="molecule type" value="Genomic_DNA"/>
</dbReference>
<feature type="domain" description="Sin" evidence="1">
    <location>
        <begin position="2"/>
        <end position="40"/>
    </location>
</feature>
<dbReference type="GO" id="GO:0003677">
    <property type="term" value="F:DNA binding"/>
    <property type="evidence" value="ECO:0007669"/>
    <property type="project" value="UniProtKB-KW"/>
</dbReference>
<evidence type="ECO:0000313" key="2">
    <source>
        <dbReference type="EMBL" id="MDQ0271551.1"/>
    </source>
</evidence>
<dbReference type="PROSITE" id="PS51500">
    <property type="entry name" value="SIN"/>
    <property type="match status" value="1"/>
</dbReference>